<dbReference type="PATRIC" id="fig|662479.7.peg.731"/>
<keyword evidence="2" id="KW-0456">Lyase</keyword>
<dbReference type="RefSeq" id="WP_008318313.1">
    <property type="nucleotide sequence ID" value="NZ_AOLN01000006.1"/>
</dbReference>
<feature type="compositionally biased region" description="Basic and acidic residues" evidence="3">
    <location>
        <begin position="139"/>
        <end position="159"/>
    </location>
</feature>
<dbReference type="HAMAP" id="MF_01074">
    <property type="entry name" value="LarC"/>
    <property type="match status" value="1"/>
</dbReference>
<protein>
    <recommendedName>
        <fullName evidence="2">Putative nickel insertion protein</fullName>
    </recommendedName>
</protein>
<dbReference type="PANTHER" id="PTHR36566:SF1">
    <property type="entry name" value="PYRIDINIUM-3,5-BISTHIOCARBOXYLIC ACID MONONUCLEOTIDE NICKEL INSERTION PROTEIN"/>
    <property type="match status" value="1"/>
</dbReference>
<name>M0IMW5_9EURY</name>
<sequence length="491" mass="52188">MRLLTFDGRMGASGDMLLGALVAAGADPSVLAPVEDALDVTYRIHEVDKNGIMATSVDVLLVDTDGGDPRGEGHDDDHRTTEEQSDGDKSDTEDDGDGAAVHEDQNRGADESRTHRLRGDLAAGHGGERGHSGHNHHHDHSDHHHDHSHHDHAHAEGHGPHRTYPEVVELVESMDLPAGVVEDATAIFRILGEAEADVHGTDLDETHFHEVGADDAIADVVGVCLLLSDLDVDRVVTAPIAVGDGEAAMSHGTYPIPAPAVLNVVERADWSIRGGPVEAELLTPTGAAILAHVADGVETLPSVSVTASGYGAGGWDFPDHPNVLRAIVGDGGSRLVRDEITVLETNLDDATPEILGSLQATLKDAGARDVTILPATMKKSRPGHLVKVIVRPEDVERVAYRLAVETGTLGIREHGAGHRWTARREFETATLDIDGEEYDVTVKVASDADGVVYDRSAEYDDALEVATKTGLAVREVMRRAVAAVASDDDPR</sequence>
<gene>
    <name evidence="4" type="ORF">C440_03558</name>
</gene>
<dbReference type="PANTHER" id="PTHR36566">
    <property type="entry name" value="NICKEL INSERTION PROTEIN-RELATED"/>
    <property type="match status" value="1"/>
</dbReference>
<dbReference type="GO" id="GO:0016151">
    <property type="term" value="F:nickel cation binding"/>
    <property type="evidence" value="ECO:0007669"/>
    <property type="project" value="UniProtKB-UniRule"/>
</dbReference>
<feature type="compositionally biased region" description="Basic and acidic residues" evidence="3">
    <location>
        <begin position="67"/>
        <end position="90"/>
    </location>
</feature>
<evidence type="ECO:0000256" key="2">
    <source>
        <dbReference type="HAMAP-Rule" id="MF_01074"/>
    </source>
</evidence>
<organism evidence="4 5">
    <name type="scientific">Haloferax mucosum ATCC BAA-1512</name>
    <dbReference type="NCBI Taxonomy" id="662479"/>
    <lineage>
        <taxon>Archaea</taxon>
        <taxon>Methanobacteriati</taxon>
        <taxon>Methanobacteriota</taxon>
        <taxon>Stenosarchaea group</taxon>
        <taxon>Halobacteria</taxon>
        <taxon>Halobacteriales</taxon>
        <taxon>Haloferacaceae</taxon>
        <taxon>Haloferax</taxon>
    </lineage>
</organism>
<dbReference type="AlphaFoldDB" id="M0IMW5"/>
<reference evidence="4 5" key="1">
    <citation type="journal article" date="2014" name="PLoS Genet.">
        <title>Phylogenetically driven sequencing of extremely halophilic archaea reveals strategies for static and dynamic osmo-response.</title>
        <authorList>
            <person name="Becker E.A."/>
            <person name="Seitzer P.M."/>
            <person name="Tritt A."/>
            <person name="Larsen D."/>
            <person name="Krusor M."/>
            <person name="Yao A.I."/>
            <person name="Wu D."/>
            <person name="Madern D."/>
            <person name="Eisen J.A."/>
            <person name="Darling A.E."/>
            <person name="Facciotti M.T."/>
        </authorList>
    </citation>
    <scope>NUCLEOTIDE SEQUENCE [LARGE SCALE GENOMIC DNA]</scope>
    <source>
        <strain evidence="4 5">ATCC BAA-1512</strain>
    </source>
</reference>
<dbReference type="Gene3D" id="3.30.70.1380">
    <property type="entry name" value="Transcriptional regulatory protein pf0864 domain like"/>
    <property type="match status" value="1"/>
</dbReference>
<keyword evidence="5" id="KW-1185">Reference proteome</keyword>
<dbReference type="OrthoDB" id="10691at2157"/>
<proteinExistence type="inferred from homology"/>
<comment type="similarity">
    <text evidence="2">Belongs to the LarC family.</text>
</comment>
<dbReference type="Gene3D" id="3.10.20.300">
    <property type="entry name" value="mk0293 like domain"/>
    <property type="match status" value="1"/>
</dbReference>
<feature type="compositionally biased region" description="Basic and acidic residues" evidence="3">
    <location>
        <begin position="100"/>
        <end position="119"/>
    </location>
</feature>
<keyword evidence="1 2" id="KW-0533">Nickel</keyword>
<dbReference type="Pfam" id="PF01969">
    <property type="entry name" value="Ni_insertion"/>
    <property type="match status" value="1"/>
</dbReference>
<dbReference type="InterPro" id="IPR002822">
    <property type="entry name" value="Ni_insertion"/>
</dbReference>
<evidence type="ECO:0000313" key="4">
    <source>
        <dbReference type="EMBL" id="ELZ96819.1"/>
    </source>
</evidence>
<evidence type="ECO:0000256" key="1">
    <source>
        <dbReference type="ARBA" id="ARBA00022596"/>
    </source>
</evidence>
<dbReference type="Proteomes" id="UP000011550">
    <property type="component" value="Unassembled WGS sequence"/>
</dbReference>
<feature type="region of interest" description="Disordered" evidence="3">
    <location>
        <begin position="63"/>
        <end position="161"/>
    </location>
</feature>
<comment type="caution">
    <text evidence="4">The sequence shown here is derived from an EMBL/GenBank/DDBJ whole genome shotgun (WGS) entry which is preliminary data.</text>
</comment>
<evidence type="ECO:0000256" key="3">
    <source>
        <dbReference type="SAM" id="MobiDB-lite"/>
    </source>
</evidence>
<accession>M0IMW5</accession>
<dbReference type="EMBL" id="AOLN01000006">
    <property type="protein sequence ID" value="ELZ96819.1"/>
    <property type="molecule type" value="Genomic_DNA"/>
</dbReference>
<dbReference type="NCBIfam" id="TIGR00299">
    <property type="entry name" value="nickel pincer cofactor biosynthesis protein LarC"/>
    <property type="match status" value="1"/>
</dbReference>
<dbReference type="STRING" id="662479.C440_03558"/>
<evidence type="ECO:0000313" key="5">
    <source>
        <dbReference type="Proteomes" id="UP000011550"/>
    </source>
</evidence>
<dbReference type="GO" id="GO:0016829">
    <property type="term" value="F:lyase activity"/>
    <property type="evidence" value="ECO:0007669"/>
    <property type="project" value="UniProtKB-UniRule"/>
</dbReference>